<dbReference type="Gene3D" id="2.40.160.180">
    <property type="entry name" value="Carbohydrate-selective porin OprB"/>
    <property type="match status" value="1"/>
</dbReference>
<comment type="caution">
    <text evidence="4">The sequence shown here is derived from an EMBL/GenBank/DDBJ whole genome shotgun (WGS) entry which is preliminary data.</text>
</comment>
<keyword evidence="5" id="KW-1185">Reference proteome</keyword>
<feature type="signal peptide" evidence="2">
    <location>
        <begin position="1"/>
        <end position="25"/>
    </location>
</feature>
<evidence type="ECO:0000256" key="2">
    <source>
        <dbReference type="RuleBase" id="RU363072"/>
    </source>
</evidence>
<protein>
    <submittedName>
        <fullName evidence="4">High affinity Mn2+ porin</fullName>
    </submittedName>
</protein>
<comment type="similarity">
    <text evidence="1 2">Belongs to the OprB family.</text>
</comment>
<reference evidence="4 5" key="1">
    <citation type="submission" date="2017-11" db="EMBL/GenBank/DDBJ databases">
        <title>Genomic Encyclopedia of Archaeal and Bacterial Type Strains, Phase II (KMG-II): From Individual Species to Whole Genera.</title>
        <authorList>
            <person name="Goeker M."/>
        </authorList>
    </citation>
    <scope>NUCLEOTIDE SEQUENCE [LARGE SCALE GENOMIC DNA]</scope>
    <source>
        <strain evidence="4 5">DSM 11115</strain>
    </source>
</reference>
<dbReference type="GO" id="GO:0015288">
    <property type="term" value="F:porin activity"/>
    <property type="evidence" value="ECO:0007669"/>
    <property type="project" value="InterPro"/>
</dbReference>
<dbReference type="Pfam" id="PF04966">
    <property type="entry name" value="OprB"/>
    <property type="match status" value="1"/>
</dbReference>
<keyword evidence="2" id="KW-0732">Signal</keyword>
<dbReference type="InterPro" id="IPR007049">
    <property type="entry name" value="Carb-sel_porin_OprB"/>
</dbReference>
<dbReference type="OrthoDB" id="5755240at2"/>
<dbReference type="AlphaFoldDB" id="A0A2M9B5F6"/>
<evidence type="ECO:0000313" key="5">
    <source>
        <dbReference type="Proteomes" id="UP000228535"/>
    </source>
</evidence>
<dbReference type="Proteomes" id="UP000228535">
    <property type="component" value="Unassembled WGS sequence"/>
</dbReference>
<feature type="compositionally biased region" description="Pro residues" evidence="3">
    <location>
        <begin position="32"/>
        <end position="42"/>
    </location>
</feature>
<gene>
    <name evidence="4" type="ORF">CLV45_3825</name>
</gene>
<name>A0A2M9B5F6_9BACT</name>
<sequence length="468" mass="51211">MPTFLPRRAVLLSGGLLFTAALASAQVTPPAASSPPTPPPAAPAQQPIQATATPDSTRTQPWSLHFQQTIIDQWHSGFSAPYSGPYSLQEHESAKLSLTTTAFISRRLWKGGTAVLNPEVAGGSGLSSARGIAGFTNGETFRIGDPAPVLYLARLYLRQEWALKPELQPVEDDLNQLGGAHPTHYLALTAGKFSAADFFDQNSYSHDPRTQFLNWSLMSNGAWDYPANTRGYTVGALLEYVTPAFALRAASTLVPQQANGPALNYHYGQAHAETLELTYSYHLAHRPGTVRLLGFRNVAGMGDYRLATQRPDHDITQTRQTGRTKTGFGISAEQELTSDLGLFARLSYNDGRHETWAFTEIDRSASLGAVSTGRRWHRPTDRLGVAVVANGISDEHRAYLAAGGYGFIIGDGNLNYTPELISEVYYSFELPRYHVSLSPDYQLVLNPGYNHDRPGPVQVLALRLHTEF</sequence>
<feature type="compositionally biased region" description="Low complexity" evidence="3">
    <location>
        <begin position="43"/>
        <end position="54"/>
    </location>
</feature>
<evidence type="ECO:0000256" key="1">
    <source>
        <dbReference type="ARBA" id="ARBA00008769"/>
    </source>
</evidence>
<evidence type="ECO:0000256" key="3">
    <source>
        <dbReference type="SAM" id="MobiDB-lite"/>
    </source>
</evidence>
<proteinExistence type="inferred from homology"/>
<dbReference type="GO" id="GO:0008643">
    <property type="term" value="P:carbohydrate transport"/>
    <property type="evidence" value="ECO:0007669"/>
    <property type="project" value="InterPro"/>
</dbReference>
<dbReference type="RefSeq" id="WP_100338062.1">
    <property type="nucleotide sequence ID" value="NZ_PGFA01000003.1"/>
</dbReference>
<organism evidence="4 5">
    <name type="scientific">Hymenobacter chitinivorans DSM 11115</name>
    <dbReference type="NCBI Taxonomy" id="1121954"/>
    <lineage>
        <taxon>Bacteria</taxon>
        <taxon>Pseudomonadati</taxon>
        <taxon>Bacteroidota</taxon>
        <taxon>Cytophagia</taxon>
        <taxon>Cytophagales</taxon>
        <taxon>Hymenobacteraceae</taxon>
        <taxon>Hymenobacter</taxon>
    </lineage>
</organism>
<dbReference type="EMBL" id="PGFA01000003">
    <property type="protein sequence ID" value="PJJ53167.1"/>
    <property type="molecule type" value="Genomic_DNA"/>
</dbReference>
<accession>A0A2M9B5F6</accession>
<feature type="chain" id="PRO_5014492208" evidence="2">
    <location>
        <begin position="26"/>
        <end position="468"/>
    </location>
</feature>
<dbReference type="GO" id="GO:0016020">
    <property type="term" value="C:membrane"/>
    <property type="evidence" value="ECO:0007669"/>
    <property type="project" value="InterPro"/>
</dbReference>
<dbReference type="InterPro" id="IPR038673">
    <property type="entry name" value="OprB_sf"/>
</dbReference>
<feature type="region of interest" description="Disordered" evidence="3">
    <location>
        <begin position="28"/>
        <end position="59"/>
    </location>
</feature>
<evidence type="ECO:0000313" key="4">
    <source>
        <dbReference type="EMBL" id="PJJ53167.1"/>
    </source>
</evidence>